<proteinExistence type="predicted"/>
<dbReference type="InterPro" id="IPR025348">
    <property type="entry name" value="DUF4252"/>
</dbReference>
<evidence type="ECO:0008006" key="4">
    <source>
        <dbReference type="Google" id="ProtNLM"/>
    </source>
</evidence>
<keyword evidence="3" id="KW-1185">Reference proteome</keyword>
<dbReference type="Proteomes" id="UP000030111">
    <property type="component" value="Unassembled WGS sequence"/>
</dbReference>
<keyword evidence="1" id="KW-0732">Signal</keyword>
<feature type="signal peptide" evidence="1">
    <location>
        <begin position="1"/>
        <end position="19"/>
    </location>
</feature>
<dbReference type="eggNOG" id="ENOG502ZC31">
    <property type="taxonomic scope" value="Bacteria"/>
</dbReference>
<dbReference type="OrthoDB" id="705638at2"/>
<evidence type="ECO:0000256" key="1">
    <source>
        <dbReference type="SAM" id="SignalP"/>
    </source>
</evidence>
<dbReference type="AlphaFoldDB" id="A0A0A2ML94"/>
<evidence type="ECO:0000313" key="2">
    <source>
        <dbReference type="EMBL" id="KGO93079.1"/>
    </source>
</evidence>
<feature type="chain" id="PRO_5001992518" description="DUF4252 domain-containing protein" evidence="1">
    <location>
        <begin position="20"/>
        <end position="174"/>
    </location>
</feature>
<accession>A0A0A2ML94</accession>
<reference evidence="2 3" key="1">
    <citation type="submission" date="2013-09" db="EMBL/GenBank/DDBJ databases">
        <authorList>
            <person name="Zeng Z."/>
            <person name="Chen C."/>
        </authorList>
    </citation>
    <scope>NUCLEOTIDE SEQUENCE [LARGE SCALE GENOMIC DNA]</scope>
    <source>
        <strain evidence="2 3">WB 4.1-42</strain>
    </source>
</reference>
<dbReference type="RefSeq" id="WP_026992892.1">
    <property type="nucleotide sequence ID" value="NZ_JRLY01000007.1"/>
</dbReference>
<name>A0A0A2ML94_9FLAO</name>
<protein>
    <recommendedName>
        <fullName evidence="4">DUF4252 domain-containing protein</fullName>
    </recommendedName>
</protein>
<dbReference type="Pfam" id="PF14060">
    <property type="entry name" value="DUF4252"/>
    <property type="match status" value="1"/>
</dbReference>
<dbReference type="STRING" id="1121898.GCA_000422725_02544"/>
<comment type="caution">
    <text evidence="2">The sequence shown here is derived from an EMBL/GenBank/DDBJ whole genome shotgun (WGS) entry which is preliminary data.</text>
</comment>
<dbReference type="EMBL" id="JRLY01000007">
    <property type="protein sequence ID" value="KGO93079.1"/>
    <property type="molecule type" value="Genomic_DNA"/>
</dbReference>
<gene>
    <name evidence="2" type="ORF">Q766_10735</name>
</gene>
<evidence type="ECO:0000313" key="3">
    <source>
        <dbReference type="Proteomes" id="UP000030111"/>
    </source>
</evidence>
<organism evidence="2 3">
    <name type="scientific">Flavobacterium subsaxonicum WB 4.1-42 = DSM 21790</name>
    <dbReference type="NCBI Taxonomy" id="1121898"/>
    <lineage>
        <taxon>Bacteria</taxon>
        <taxon>Pseudomonadati</taxon>
        <taxon>Bacteroidota</taxon>
        <taxon>Flavobacteriia</taxon>
        <taxon>Flavobacteriales</taxon>
        <taxon>Flavobacteriaceae</taxon>
        <taxon>Flavobacterium</taxon>
    </lineage>
</organism>
<sequence>MKKLIIALLLTLLPMLSFAQTAFEKFEDKTEITSVIVNKKMFQLMSELKMDPKDKSGQQYLNLVKKLESLKVFTTESSKYSKDMKATVDTYLKGHPLEELMRINEEGRAIKIFVKSGSTASQVKELLMFIEGNGPKDSTVLLSLTGSFDLNELSVLTDKMSLPGGSALKKAAKK</sequence>